<dbReference type="EMBL" id="GGEC01093547">
    <property type="protein sequence ID" value="MBX74031.1"/>
    <property type="molecule type" value="Transcribed_RNA"/>
</dbReference>
<reference evidence="1" key="1">
    <citation type="submission" date="2018-02" db="EMBL/GenBank/DDBJ databases">
        <title>Rhizophora mucronata_Transcriptome.</title>
        <authorList>
            <person name="Meera S.P."/>
            <person name="Sreeshan A."/>
            <person name="Augustine A."/>
        </authorList>
    </citation>
    <scope>NUCLEOTIDE SEQUENCE</scope>
    <source>
        <tissue evidence="1">Leaf</tissue>
    </source>
</reference>
<proteinExistence type="predicted"/>
<sequence>MESAIEISICLVLRQLALNNWVVLGANFDDF</sequence>
<protein>
    <submittedName>
        <fullName evidence="1">Uncharacterized protein</fullName>
    </submittedName>
</protein>
<name>A0A2P2R4A2_RHIMU</name>
<evidence type="ECO:0000313" key="1">
    <source>
        <dbReference type="EMBL" id="MBX74031.1"/>
    </source>
</evidence>
<dbReference type="AlphaFoldDB" id="A0A2P2R4A2"/>
<organism evidence="1">
    <name type="scientific">Rhizophora mucronata</name>
    <name type="common">Asiatic mangrove</name>
    <dbReference type="NCBI Taxonomy" id="61149"/>
    <lineage>
        <taxon>Eukaryota</taxon>
        <taxon>Viridiplantae</taxon>
        <taxon>Streptophyta</taxon>
        <taxon>Embryophyta</taxon>
        <taxon>Tracheophyta</taxon>
        <taxon>Spermatophyta</taxon>
        <taxon>Magnoliopsida</taxon>
        <taxon>eudicotyledons</taxon>
        <taxon>Gunneridae</taxon>
        <taxon>Pentapetalae</taxon>
        <taxon>rosids</taxon>
        <taxon>fabids</taxon>
        <taxon>Malpighiales</taxon>
        <taxon>Rhizophoraceae</taxon>
        <taxon>Rhizophora</taxon>
    </lineage>
</organism>
<accession>A0A2P2R4A2</accession>